<dbReference type="SMART" id="SM00558">
    <property type="entry name" value="JmjC"/>
    <property type="match status" value="1"/>
</dbReference>
<evidence type="ECO:0000313" key="8">
    <source>
        <dbReference type="Proteomes" id="UP001329151"/>
    </source>
</evidence>
<evidence type="ECO:0000256" key="4">
    <source>
        <dbReference type="ARBA" id="ARBA00023002"/>
    </source>
</evidence>
<dbReference type="PROSITE" id="PS51184">
    <property type="entry name" value="JMJC"/>
    <property type="match status" value="1"/>
</dbReference>
<dbReference type="Proteomes" id="UP001329151">
    <property type="component" value="Chromosome"/>
</dbReference>
<dbReference type="GO" id="GO:0016706">
    <property type="term" value="F:2-oxoglutarate-dependent dioxygenase activity"/>
    <property type="evidence" value="ECO:0007669"/>
    <property type="project" value="TreeGrafter"/>
</dbReference>
<dbReference type="PANTHER" id="PTHR13096">
    <property type="entry name" value="MINA53 MYC INDUCED NUCLEAR ANTIGEN"/>
    <property type="match status" value="1"/>
</dbReference>
<keyword evidence="2" id="KW-0479">Metal-binding</keyword>
<gene>
    <name evidence="7" type="ORF">RGQ30_12750</name>
</gene>
<proteinExistence type="predicted"/>
<dbReference type="GO" id="GO:0046872">
    <property type="term" value="F:metal ion binding"/>
    <property type="evidence" value="ECO:0007669"/>
    <property type="project" value="UniProtKB-KW"/>
</dbReference>
<evidence type="ECO:0000313" key="7">
    <source>
        <dbReference type="EMBL" id="BET25774.1"/>
    </source>
</evidence>
<dbReference type="RefSeq" id="WP_130556698.1">
    <property type="nucleotide sequence ID" value="NZ_AP028947.1"/>
</dbReference>
<evidence type="ECO:0000256" key="1">
    <source>
        <dbReference type="ARBA" id="ARBA00001954"/>
    </source>
</evidence>
<keyword evidence="4" id="KW-0560">Oxidoreductase</keyword>
<keyword evidence="8" id="KW-1185">Reference proteome</keyword>
<accession>A0AA86IYF9</accession>
<sequence>MIKPLKHIADLSVEQFMREHWHKKPKLFRQAFPDFEPLCDFDTIAEMASDEDIESRLIQHGKTGWTLEHGPFEELPPMNKKAWTVLVQGIDHHLPEAYDLLQLFRFIPDARLDDVMLSLASDGGGVGPHYDSYDVFLLQMHGKRRWRIGPLQDKQIEEGVPLKILKNFKPTEEFVLEPGDMLYLPPNYGHDGTAVDVCSTLSIGFRAPTQAEVLSGILRDLADQIDKDPEMTNCLFSDPGRSVQKNPAEIPDDLLNFGLNSLARFGAESHQIQCSMGALLTEPKSHVYFVNNTEDQEIHEIISVLGERGIALSMKTKMLFKEQTFFINGEIVNPKASLTVKQLQMLANQREMEPSDAAEALKNPEFQYFLIGFAKAGWVETLM</sequence>
<dbReference type="Pfam" id="PF20514">
    <property type="entry name" value="WHD_ROXA"/>
    <property type="match status" value="1"/>
</dbReference>
<evidence type="ECO:0000256" key="2">
    <source>
        <dbReference type="ARBA" id="ARBA00022723"/>
    </source>
</evidence>
<dbReference type="Gene3D" id="2.60.120.650">
    <property type="entry name" value="Cupin"/>
    <property type="match status" value="1"/>
</dbReference>
<dbReference type="EMBL" id="AP028947">
    <property type="protein sequence ID" value="BET25774.1"/>
    <property type="molecule type" value="Genomic_DNA"/>
</dbReference>
<keyword evidence="3" id="KW-0223">Dioxygenase</keyword>
<feature type="domain" description="JmjC" evidence="6">
    <location>
        <begin position="83"/>
        <end position="222"/>
    </location>
</feature>
<dbReference type="KEGG" id="lto:RGQ30_12750"/>
<dbReference type="InterPro" id="IPR003347">
    <property type="entry name" value="JmjC_dom"/>
</dbReference>
<dbReference type="AlphaFoldDB" id="A0AA86IYF9"/>
<dbReference type="Pfam" id="PF08007">
    <property type="entry name" value="JmjC_2"/>
    <property type="match status" value="1"/>
</dbReference>
<dbReference type="SUPFAM" id="SSF51197">
    <property type="entry name" value="Clavaminate synthase-like"/>
    <property type="match status" value="1"/>
</dbReference>
<protein>
    <submittedName>
        <fullName evidence="7">Cupin domain-containing protein</fullName>
    </submittedName>
</protein>
<reference evidence="7 8" key="1">
    <citation type="submission" date="2023-10" db="EMBL/GenBank/DDBJ databases">
        <title>Complete Genome Sequence of Limnobacter thiooxidans CS-K2T, Isolated from freshwater lake sediments in Bavaria, Germany.</title>
        <authorList>
            <person name="Naruki M."/>
            <person name="Watanabe A."/>
            <person name="Warashina T."/>
            <person name="Morita T."/>
            <person name="Arakawa K."/>
        </authorList>
    </citation>
    <scope>NUCLEOTIDE SEQUENCE [LARGE SCALE GENOMIC DNA]</scope>
    <source>
        <strain evidence="7 8">CS-K2</strain>
    </source>
</reference>
<dbReference type="Gene3D" id="3.40.366.30">
    <property type="entry name" value="50S ribosomal protein L16 arginine hydroxylase, Chain A, Domain 2"/>
    <property type="match status" value="1"/>
</dbReference>
<keyword evidence="5" id="KW-0408">Iron</keyword>
<dbReference type="InterPro" id="IPR046799">
    <property type="entry name" value="ROXA-like_wH"/>
</dbReference>
<name>A0AA86IYF9_9BURK</name>
<comment type="cofactor">
    <cofactor evidence="1">
        <name>Fe(2+)</name>
        <dbReference type="ChEBI" id="CHEBI:29033"/>
    </cofactor>
</comment>
<evidence type="ECO:0000256" key="3">
    <source>
        <dbReference type="ARBA" id="ARBA00022964"/>
    </source>
</evidence>
<evidence type="ECO:0000256" key="5">
    <source>
        <dbReference type="ARBA" id="ARBA00023004"/>
    </source>
</evidence>
<dbReference type="InterPro" id="IPR039994">
    <property type="entry name" value="NO66-like"/>
</dbReference>
<dbReference type="PANTHER" id="PTHR13096:SF8">
    <property type="entry name" value="RIBOSOMAL OXYGENASE 1"/>
    <property type="match status" value="1"/>
</dbReference>
<organism evidence="7 8">
    <name type="scientific">Limnobacter thiooxidans</name>
    <dbReference type="NCBI Taxonomy" id="131080"/>
    <lineage>
        <taxon>Bacteria</taxon>
        <taxon>Pseudomonadati</taxon>
        <taxon>Pseudomonadota</taxon>
        <taxon>Betaproteobacteria</taxon>
        <taxon>Burkholderiales</taxon>
        <taxon>Burkholderiaceae</taxon>
        <taxon>Limnobacter</taxon>
    </lineage>
</organism>
<evidence type="ECO:0000259" key="6">
    <source>
        <dbReference type="PROSITE" id="PS51184"/>
    </source>
</evidence>